<feature type="non-terminal residue" evidence="2">
    <location>
        <position position="338"/>
    </location>
</feature>
<sequence>MSTEETVKDESKTEETVPTSGIPKGIVEEAAFEALKLLEEKMAKDAKAEDETAFGKVGRGDLSMVEYLVWSDRKDRIEERRREERLKKEHNSPGLTAEDIGIQTVGAVRAVLKEEGVIGKGGNKPEEKSETIKNIEKKYDDLILLLKGQQEDKKLTAAIKAAVDPLQTQLNTLSKSPSEGTVPKKSKIEEYVAFGNVLKSAGFVAASGVGAPDAAIARVKVYGDVIGDLITKAGKAGAFGFLERLVASKPPKSRIEPSQESELDRLLEVPERKIEVVAPEEASIIVPEGPVEAAVEVPVEVAVEETIETPVEVPIEAPVEEAVEVPVEVPVVAPETVA</sequence>
<name>X1A5A5_9ZZZZ</name>
<feature type="region of interest" description="Disordered" evidence="1">
    <location>
        <begin position="1"/>
        <end position="24"/>
    </location>
</feature>
<feature type="compositionally biased region" description="Basic and acidic residues" evidence="1">
    <location>
        <begin position="79"/>
        <end position="91"/>
    </location>
</feature>
<feature type="region of interest" description="Disordered" evidence="1">
    <location>
        <begin position="79"/>
        <end position="98"/>
    </location>
</feature>
<comment type="caution">
    <text evidence="2">The sequence shown here is derived from an EMBL/GenBank/DDBJ whole genome shotgun (WGS) entry which is preliminary data.</text>
</comment>
<dbReference type="EMBL" id="BART01005938">
    <property type="protein sequence ID" value="GAG55376.1"/>
    <property type="molecule type" value="Genomic_DNA"/>
</dbReference>
<evidence type="ECO:0000313" key="2">
    <source>
        <dbReference type="EMBL" id="GAG55376.1"/>
    </source>
</evidence>
<dbReference type="AlphaFoldDB" id="X1A5A5"/>
<accession>X1A5A5</accession>
<evidence type="ECO:0000256" key="1">
    <source>
        <dbReference type="SAM" id="MobiDB-lite"/>
    </source>
</evidence>
<gene>
    <name evidence="2" type="ORF">S01H4_13475</name>
</gene>
<feature type="compositionally biased region" description="Basic and acidic residues" evidence="1">
    <location>
        <begin position="1"/>
        <end position="15"/>
    </location>
</feature>
<proteinExistence type="predicted"/>
<organism evidence="2">
    <name type="scientific">marine sediment metagenome</name>
    <dbReference type="NCBI Taxonomy" id="412755"/>
    <lineage>
        <taxon>unclassified sequences</taxon>
        <taxon>metagenomes</taxon>
        <taxon>ecological metagenomes</taxon>
    </lineage>
</organism>
<protein>
    <submittedName>
        <fullName evidence="2">Uncharacterized protein</fullName>
    </submittedName>
</protein>
<reference evidence="2" key="1">
    <citation type="journal article" date="2014" name="Front. Microbiol.">
        <title>High frequency of phylogenetically diverse reductive dehalogenase-homologous genes in deep subseafloor sedimentary metagenomes.</title>
        <authorList>
            <person name="Kawai M."/>
            <person name="Futagami T."/>
            <person name="Toyoda A."/>
            <person name="Takaki Y."/>
            <person name="Nishi S."/>
            <person name="Hori S."/>
            <person name="Arai W."/>
            <person name="Tsubouchi T."/>
            <person name="Morono Y."/>
            <person name="Uchiyama I."/>
            <person name="Ito T."/>
            <person name="Fujiyama A."/>
            <person name="Inagaki F."/>
            <person name="Takami H."/>
        </authorList>
    </citation>
    <scope>NUCLEOTIDE SEQUENCE</scope>
    <source>
        <strain evidence="2">Expedition CK06-06</strain>
    </source>
</reference>